<dbReference type="InterPro" id="IPR017930">
    <property type="entry name" value="Myb_dom"/>
</dbReference>
<evidence type="ECO:0000259" key="8">
    <source>
        <dbReference type="PROSITE" id="PS51293"/>
    </source>
</evidence>
<dbReference type="Gene3D" id="1.10.10.60">
    <property type="entry name" value="Homeodomain-like"/>
    <property type="match status" value="1"/>
</dbReference>
<feature type="region of interest" description="Disordered" evidence="6">
    <location>
        <begin position="138"/>
        <end position="184"/>
    </location>
</feature>
<dbReference type="PANTHER" id="PTHR12802:SF175">
    <property type="entry name" value="PROTEIN REVEILLE 2"/>
    <property type="match status" value="1"/>
</dbReference>
<evidence type="ECO:0000313" key="10">
    <source>
        <dbReference type="EMBL" id="KAK4800224.1"/>
    </source>
</evidence>
<protein>
    <submittedName>
        <fullName evidence="10">Uncharacterized protein</fullName>
    </submittedName>
</protein>
<sequence length="450" mass="50493">MWDNYLFLLVDQLEFPCPYYLQVLHFYSHPQFIWKQDQNEGTAISTASNMNQDREICSFPNDIAPKVRKPYTITKQREKWTEEEHQRFLEALKLYGRGWRQIEVHVGTKTAVQIRSHAQKFFSKISRGLSENLDCSILPIEIPPPRPKRKPVHPYPRKSLDHKGTMDSYQSERSPSPNSSLEKEIGSPASVLSAVCSEGHQSGSCSPNSCTTEQHPINISAARRAAELGNGCFTSCPNKLPPTTSFGSQTCDMNLKITSLPDGIGGTCFPLTAIKLFGKTVMVDEVEKPLPQDTNKVKENLIIKVDSKFDGPSALHENQYNTQLSLGKNYSSAVPLSCVQFQPNDHLQWWPMYQTPPFIYLAHCNSAAPAREHTGEKEKSCSGSNVTNSTSEAEIGDRNVDSSDSNKPCEVRKLRKGFVPYKRCAADSEEKPGEVTSLHERQPQRARVCS</sequence>
<feature type="compositionally biased region" description="Basic and acidic residues" evidence="6">
    <location>
        <begin position="427"/>
        <end position="443"/>
    </location>
</feature>
<dbReference type="GO" id="GO:0010468">
    <property type="term" value="P:regulation of gene expression"/>
    <property type="evidence" value="ECO:0007669"/>
    <property type="project" value="UniProtKB-ARBA"/>
</dbReference>
<feature type="domain" description="SANT" evidence="8">
    <location>
        <begin position="75"/>
        <end position="126"/>
    </location>
</feature>
<dbReference type="GO" id="GO:0005634">
    <property type="term" value="C:nucleus"/>
    <property type="evidence" value="ECO:0007669"/>
    <property type="project" value="UniProtKB-SubCell"/>
</dbReference>
<evidence type="ECO:0000259" key="7">
    <source>
        <dbReference type="PROSITE" id="PS50090"/>
    </source>
</evidence>
<keyword evidence="5" id="KW-0539">Nucleus</keyword>
<evidence type="ECO:0000259" key="9">
    <source>
        <dbReference type="PROSITE" id="PS51294"/>
    </source>
</evidence>
<dbReference type="SMART" id="SM00717">
    <property type="entry name" value="SANT"/>
    <property type="match status" value="1"/>
</dbReference>
<feature type="compositionally biased region" description="Polar residues" evidence="6">
    <location>
        <begin position="381"/>
        <end position="392"/>
    </location>
</feature>
<dbReference type="CDD" id="cd00167">
    <property type="entry name" value="SANT"/>
    <property type="match status" value="1"/>
</dbReference>
<dbReference type="EMBL" id="JAXQNO010000004">
    <property type="protein sequence ID" value="KAK4800224.1"/>
    <property type="molecule type" value="Genomic_DNA"/>
</dbReference>
<feature type="region of interest" description="Disordered" evidence="6">
    <location>
        <begin position="375"/>
        <end position="408"/>
    </location>
</feature>
<dbReference type="PROSITE" id="PS50090">
    <property type="entry name" value="MYB_LIKE"/>
    <property type="match status" value="1"/>
</dbReference>
<dbReference type="AlphaFoldDB" id="A0AAN7RCH3"/>
<name>A0AAN7RCH3_TRANT</name>
<accession>A0AAN7RCH3</accession>
<evidence type="ECO:0000313" key="11">
    <source>
        <dbReference type="Proteomes" id="UP001346149"/>
    </source>
</evidence>
<dbReference type="InterPro" id="IPR009057">
    <property type="entry name" value="Homeodomain-like_sf"/>
</dbReference>
<dbReference type="NCBIfam" id="TIGR01557">
    <property type="entry name" value="myb_SHAQKYF"/>
    <property type="match status" value="1"/>
</dbReference>
<dbReference type="PROSITE" id="PS51294">
    <property type="entry name" value="HTH_MYB"/>
    <property type="match status" value="1"/>
</dbReference>
<keyword evidence="4" id="KW-0804">Transcription</keyword>
<keyword evidence="3" id="KW-0238">DNA-binding</keyword>
<keyword evidence="2" id="KW-0805">Transcription regulation</keyword>
<dbReference type="Pfam" id="PF00249">
    <property type="entry name" value="Myb_DNA-binding"/>
    <property type="match status" value="1"/>
</dbReference>
<dbReference type="Proteomes" id="UP001346149">
    <property type="component" value="Unassembled WGS sequence"/>
</dbReference>
<evidence type="ECO:0000256" key="2">
    <source>
        <dbReference type="ARBA" id="ARBA00023015"/>
    </source>
</evidence>
<dbReference type="GO" id="GO:0003677">
    <property type="term" value="F:DNA binding"/>
    <property type="evidence" value="ECO:0007669"/>
    <property type="project" value="UniProtKB-KW"/>
</dbReference>
<proteinExistence type="predicted"/>
<comment type="subcellular location">
    <subcellularLocation>
        <location evidence="1">Nucleus</location>
    </subcellularLocation>
</comment>
<dbReference type="PANTHER" id="PTHR12802">
    <property type="entry name" value="SWI/SNF COMPLEX-RELATED"/>
    <property type="match status" value="1"/>
</dbReference>
<feature type="compositionally biased region" description="Basic residues" evidence="6">
    <location>
        <begin position="146"/>
        <end position="156"/>
    </location>
</feature>
<dbReference type="PROSITE" id="PS51293">
    <property type="entry name" value="SANT"/>
    <property type="match status" value="1"/>
</dbReference>
<organism evidence="10 11">
    <name type="scientific">Trapa natans</name>
    <name type="common">Water chestnut</name>
    <dbReference type="NCBI Taxonomy" id="22666"/>
    <lineage>
        <taxon>Eukaryota</taxon>
        <taxon>Viridiplantae</taxon>
        <taxon>Streptophyta</taxon>
        <taxon>Embryophyta</taxon>
        <taxon>Tracheophyta</taxon>
        <taxon>Spermatophyta</taxon>
        <taxon>Magnoliopsida</taxon>
        <taxon>eudicotyledons</taxon>
        <taxon>Gunneridae</taxon>
        <taxon>Pentapetalae</taxon>
        <taxon>rosids</taxon>
        <taxon>malvids</taxon>
        <taxon>Myrtales</taxon>
        <taxon>Lythraceae</taxon>
        <taxon>Trapa</taxon>
    </lineage>
</organism>
<keyword evidence="11" id="KW-1185">Reference proteome</keyword>
<gene>
    <name evidence="10" type="ORF">SAY86_025589</name>
</gene>
<evidence type="ECO:0000256" key="6">
    <source>
        <dbReference type="SAM" id="MobiDB-lite"/>
    </source>
</evidence>
<dbReference type="InterPro" id="IPR001005">
    <property type="entry name" value="SANT/Myb"/>
</dbReference>
<dbReference type="FunFam" id="1.10.10.60:FF:000023">
    <property type="entry name" value="protein REVEILLE 6 isoform X1"/>
    <property type="match status" value="1"/>
</dbReference>
<evidence type="ECO:0000256" key="4">
    <source>
        <dbReference type="ARBA" id="ARBA00023163"/>
    </source>
</evidence>
<feature type="domain" description="HTH myb-type" evidence="9">
    <location>
        <begin position="72"/>
        <end position="126"/>
    </location>
</feature>
<comment type="caution">
    <text evidence="10">The sequence shown here is derived from an EMBL/GenBank/DDBJ whole genome shotgun (WGS) entry which is preliminary data.</text>
</comment>
<evidence type="ECO:0000256" key="1">
    <source>
        <dbReference type="ARBA" id="ARBA00004123"/>
    </source>
</evidence>
<dbReference type="SUPFAM" id="SSF46689">
    <property type="entry name" value="Homeodomain-like"/>
    <property type="match status" value="1"/>
</dbReference>
<evidence type="ECO:0000256" key="3">
    <source>
        <dbReference type="ARBA" id="ARBA00023125"/>
    </source>
</evidence>
<feature type="compositionally biased region" description="Polar residues" evidence="6">
    <location>
        <begin position="167"/>
        <end position="180"/>
    </location>
</feature>
<reference evidence="10 11" key="1">
    <citation type="journal article" date="2023" name="Hortic Res">
        <title>Pangenome of water caltrop reveals structural variations and asymmetric subgenome divergence after allopolyploidization.</title>
        <authorList>
            <person name="Zhang X."/>
            <person name="Chen Y."/>
            <person name="Wang L."/>
            <person name="Yuan Y."/>
            <person name="Fang M."/>
            <person name="Shi L."/>
            <person name="Lu R."/>
            <person name="Comes H.P."/>
            <person name="Ma Y."/>
            <person name="Chen Y."/>
            <person name="Huang G."/>
            <person name="Zhou Y."/>
            <person name="Zheng Z."/>
            <person name="Qiu Y."/>
        </authorList>
    </citation>
    <scope>NUCLEOTIDE SEQUENCE [LARGE SCALE GENOMIC DNA]</scope>
    <source>
        <strain evidence="10">F231</strain>
    </source>
</reference>
<feature type="region of interest" description="Disordered" evidence="6">
    <location>
        <begin position="427"/>
        <end position="450"/>
    </location>
</feature>
<dbReference type="InterPro" id="IPR017884">
    <property type="entry name" value="SANT_dom"/>
</dbReference>
<evidence type="ECO:0000256" key="5">
    <source>
        <dbReference type="ARBA" id="ARBA00023242"/>
    </source>
</evidence>
<dbReference type="InterPro" id="IPR006447">
    <property type="entry name" value="Myb_dom_plants"/>
</dbReference>
<feature type="domain" description="Myb-like" evidence="7">
    <location>
        <begin position="72"/>
        <end position="122"/>
    </location>
</feature>